<organism evidence="3 4">
    <name type="scientific">Microbacterium pygmaeum</name>
    <dbReference type="NCBI Taxonomy" id="370764"/>
    <lineage>
        <taxon>Bacteria</taxon>
        <taxon>Bacillati</taxon>
        <taxon>Actinomycetota</taxon>
        <taxon>Actinomycetes</taxon>
        <taxon>Micrococcales</taxon>
        <taxon>Microbacteriaceae</taxon>
        <taxon>Microbacterium</taxon>
    </lineage>
</organism>
<sequence>MTVYRDAAIRPRHVLVTGMFVAYLALLVWLVLFKLHAPYIGGAEDRTLKLVPFVAADGLGSNAPREVLANLVLFVPFGILMGLIAPSWSWWKTLGSVALFSAALETAQWVLAIGAADLTDVIVNTAGGVLGMLLLGLSRLAFGPRARGAWAVIVAIGLVGAVLALALSALDPAPGGLAPLKFAAG</sequence>
<dbReference type="Proteomes" id="UP000199009">
    <property type="component" value="Chromosome I"/>
</dbReference>
<keyword evidence="1" id="KW-0472">Membrane</keyword>
<dbReference type="EMBL" id="LT629692">
    <property type="protein sequence ID" value="SDG39552.1"/>
    <property type="molecule type" value="Genomic_DNA"/>
</dbReference>
<feature type="transmembrane region" description="Helical" evidence="1">
    <location>
        <begin position="149"/>
        <end position="170"/>
    </location>
</feature>
<reference evidence="3 4" key="1">
    <citation type="submission" date="2016-10" db="EMBL/GenBank/DDBJ databases">
        <authorList>
            <person name="de Groot N.N."/>
        </authorList>
    </citation>
    <scope>NUCLEOTIDE SEQUENCE [LARGE SCALE GENOMIC DNA]</scope>
    <source>
        <strain evidence="3 4">DSM 23142</strain>
    </source>
</reference>
<dbReference type="PANTHER" id="PTHR36834">
    <property type="entry name" value="MEMBRANE PROTEIN-RELATED"/>
    <property type="match status" value="1"/>
</dbReference>
<feature type="transmembrane region" description="Helical" evidence="1">
    <location>
        <begin position="67"/>
        <end position="85"/>
    </location>
</feature>
<dbReference type="Pfam" id="PF04892">
    <property type="entry name" value="VanZ"/>
    <property type="match status" value="1"/>
</dbReference>
<keyword evidence="4" id="KW-1185">Reference proteome</keyword>
<feature type="transmembrane region" description="Helical" evidence="1">
    <location>
        <begin position="97"/>
        <end position="116"/>
    </location>
</feature>
<dbReference type="PANTHER" id="PTHR36834:SF2">
    <property type="entry name" value="MEMBRANE PROTEIN"/>
    <property type="match status" value="1"/>
</dbReference>
<dbReference type="RefSeq" id="WP_091485056.1">
    <property type="nucleotide sequence ID" value="NZ_LT629692.1"/>
</dbReference>
<keyword evidence="1" id="KW-1133">Transmembrane helix</keyword>
<feature type="transmembrane region" description="Helical" evidence="1">
    <location>
        <begin position="12"/>
        <end position="32"/>
    </location>
</feature>
<evidence type="ECO:0000259" key="2">
    <source>
        <dbReference type="Pfam" id="PF04892"/>
    </source>
</evidence>
<protein>
    <submittedName>
        <fullName evidence="3">VanZ like family protein</fullName>
    </submittedName>
</protein>
<dbReference type="STRING" id="370764.SAMN04489810_0180"/>
<evidence type="ECO:0000256" key="1">
    <source>
        <dbReference type="SAM" id="Phobius"/>
    </source>
</evidence>
<evidence type="ECO:0000313" key="3">
    <source>
        <dbReference type="EMBL" id="SDG39552.1"/>
    </source>
</evidence>
<accession>A0A1G7TWD9</accession>
<evidence type="ECO:0000313" key="4">
    <source>
        <dbReference type="Proteomes" id="UP000199009"/>
    </source>
</evidence>
<feature type="transmembrane region" description="Helical" evidence="1">
    <location>
        <begin position="122"/>
        <end position="142"/>
    </location>
</feature>
<keyword evidence="1" id="KW-0812">Transmembrane</keyword>
<dbReference type="OrthoDB" id="4942035at2"/>
<gene>
    <name evidence="3" type="ORF">SAMN04489810_0180</name>
</gene>
<dbReference type="InterPro" id="IPR053150">
    <property type="entry name" value="Teicoplanin_resist-assoc"/>
</dbReference>
<proteinExistence type="predicted"/>
<feature type="domain" description="VanZ-like" evidence="2">
    <location>
        <begin position="20"/>
        <end position="136"/>
    </location>
</feature>
<dbReference type="InterPro" id="IPR006976">
    <property type="entry name" value="VanZ-like"/>
</dbReference>
<dbReference type="AlphaFoldDB" id="A0A1G7TWD9"/>
<name>A0A1G7TWD9_9MICO</name>